<name>A0A117IA16_MYCCR</name>
<dbReference type="RefSeq" id="WP_062656835.1">
    <property type="nucleotide sequence ID" value="NZ_BCSY01000042.1"/>
</dbReference>
<dbReference type="EMBL" id="BCSY01000042">
    <property type="protein sequence ID" value="GAS95685.1"/>
    <property type="molecule type" value="Genomic_DNA"/>
</dbReference>
<dbReference type="STRING" id="228230.RMCC_2651"/>
<reference evidence="2" key="2">
    <citation type="submission" date="2016-02" db="EMBL/GenBank/DDBJ databases">
        <title>Draft genome sequence of five rapidly growing Mycobacterium species.</title>
        <authorList>
            <person name="Katahira K."/>
            <person name="Gotou Y."/>
            <person name="Iida K."/>
            <person name="Ogura Y."/>
            <person name="Hayashi T."/>
        </authorList>
    </citation>
    <scope>NUCLEOTIDE SEQUENCE [LARGE SCALE GENOMIC DNA]</scope>
    <source>
        <strain evidence="2">JCM15298</strain>
    </source>
</reference>
<comment type="caution">
    <text evidence="1">The sequence shown here is derived from an EMBL/GenBank/DDBJ whole genome shotgun (WGS) entry which is preliminary data.</text>
</comment>
<dbReference type="AlphaFoldDB" id="A0A117IA16"/>
<gene>
    <name evidence="1" type="ORF">RMCC_2651</name>
</gene>
<keyword evidence="2" id="KW-1185">Reference proteome</keyword>
<protein>
    <submittedName>
        <fullName evidence="1">Uncharacterized protein</fullName>
    </submittedName>
</protein>
<evidence type="ECO:0000313" key="1">
    <source>
        <dbReference type="EMBL" id="GAS95685.1"/>
    </source>
</evidence>
<accession>A0A117IA16</accession>
<reference evidence="2" key="1">
    <citation type="journal article" date="2016" name="Genome Announc.">
        <title>Draft Genome Sequences of Five Rapidly Growing Mycobacterium Species, M. thermoresistibile, M. fortuitum subsp. acetamidolyticum, M. canariasense, M. brisbanense, and M. novocastrense.</title>
        <authorList>
            <person name="Katahira K."/>
            <person name="Ogura Y."/>
            <person name="Gotoh Y."/>
            <person name="Hayashi T."/>
        </authorList>
    </citation>
    <scope>NUCLEOTIDE SEQUENCE [LARGE SCALE GENOMIC DNA]</scope>
    <source>
        <strain evidence="2">JCM15298</strain>
    </source>
</reference>
<sequence>MNDVEQATPMPTGTVEATSAEANHSRGDVWIAAGCTYPVGTVWWLYATGEWAGGFVRSIDRAVSRDVTLRVPAIGAERV</sequence>
<evidence type="ECO:0000313" key="2">
    <source>
        <dbReference type="Proteomes" id="UP000069443"/>
    </source>
</evidence>
<dbReference type="Proteomes" id="UP000069443">
    <property type="component" value="Unassembled WGS sequence"/>
</dbReference>
<organism evidence="1 2">
    <name type="scientific">Mycolicibacterium canariasense</name>
    <name type="common">Mycobacterium canariasense</name>
    <dbReference type="NCBI Taxonomy" id="228230"/>
    <lineage>
        <taxon>Bacteria</taxon>
        <taxon>Bacillati</taxon>
        <taxon>Actinomycetota</taxon>
        <taxon>Actinomycetes</taxon>
        <taxon>Mycobacteriales</taxon>
        <taxon>Mycobacteriaceae</taxon>
        <taxon>Mycolicibacterium</taxon>
    </lineage>
</organism>
<proteinExistence type="predicted"/>